<keyword evidence="3" id="KW-1185">Reference proteome</keyword>
<proteinExistence type="predicted"/>
<dbReference type="Gene3D" id="3.30.1240.10">
    <property type="match status" value="1"/>
</dbReference>
<dbReference type="PANTHER" id="PTHR10000">
    <property type="entry name" value="PHOSPHOSERINE PHOSPHATASE"/>
    <property type="match status" value="1"/>
</dbReference>
<dbReference type="AlphaFoldDB" id="Q8EVR4"/>
<evidence type="ECO:0000313" key="2">
    <source>
        <dbReference type="EMBL" id="BAC44285.1"/>
    </source>
</evidence>
<dbReference type="Pfam" id="PF08282">
    <property type="entry name" value="Hydrolase_3"/>
    <property type="match status" value="1"/>
</dbReference>
<name>Q8EVR4_MALP2</name>
<dbReference type="GO" id="GO:0005829">
    <property type="term" value="C:cytosol"/>
    <property type="evidence" value="ECO:0007669"/>
    <property type="project" value="TreeGrafter"/>
</dbReference>
<evidence type="ECO:0000313" key="3">
    <source>
        <dbReference type="Proteomes" id="UP000002522"/>
    </source>
</evidence>
<dbReference type="Proteomes" id="UP000002522">
    <property type="component" value="Chromosome"/>
</dbReference>
<dbReference type="SUPFAM" id="SSF56784">
    <property type="entry name" value="HAD-like"/>
    <property type="match status" value="1"/>
</dbReference>
<dbReference type="EMBL" id="BA000026">
    <property type="protein sequence ID" value="BAC44285.1"/>
    <property type="molecule type" value="Genomic_DNA"/>
</dbReference>
<reference evidence="2 3" key="1">
    <citation type="journal article" date="2002" name="Nucleic Acids Res.">
        <title>The complete genomic sequence of Mycoplasma penetrans, an intracellular bacterial pathogen in humans.</title>
        <authorList>
            <person name="Sasaki Y."/>
            <person name="Ishikawa J."/>
            <person name="Yamashita A."/>
            <person name="Oshima K."/>
            <person name="Kenri T."/>
            <person name="Furuya K."/>
            <person name="Yoshino C."/>
            <person name="Horino A."/>
            <person name="Shiba T."/>
            <person name="Sasaki T."/>
            <person name="Hattori M."/>
        </authorList>
    </citation>
    <scope>NUCLEOTIDE SEQUENCE [LARGE SCALE GENOMIC DNA]</scope>
    <source>
        <strain evidence="2 3">HF-2</strain>
    </source>
</reference>
<accession>Q8EVR4</accession>
<sequence>MTKYKHIFSDVDGTLIHTRNNVPTFDPNLIKRIGELNQYNIGLSIATGRHYQDVLMMLKKNNINNIEYVIGIAGAQIYDYKNKQLISNRTFDDVQAHKVKEIYDFLNTNYFNHFIISVFTHTDNNTDAMYYINNESKIFSHYIGKYVARMSTNIDCLNLVISKRFTTDKIYKVALYVYDKEFERDETLFEKVRNELCEKWGKYFDFVVCGPCYLEICMKNINKGYAIQYLLDNNLKLNTDDLICFGDSDNDIEMFQLIKDSVTRQSAPESIKKHAKYIIDNEPSTFVLEAIDKMMINKK</sequence>
<dbReference type="InterPro" id="IPR006379">
    <property type="entry name" value="HAD-SF_hydro_IIB"/>
</dbReference>
<dbReference type="InterPro" id="IPR023214">
    <property type="entry name" value="HAD_sf"/>
</dbReference>
<dbReference type="PANTHER" id="PTHR10000:SF8">
    <property type="entry name" value="HAD SUPERFAMILY HYDROLASE-LIKE, TYPE 3"/>
    <property type="match status" value="1"/>
</dbReference>
<dbReference type="Gene3D" id="3.40.50.1000">
    <property type="entry name" value="HAD superfamily/HAD-like"/>
    <property type="match status" value="1"/>
</dbReference>
<gene>
    <name evidence="2" type="ordered locus">MYPE4950</name>
</gene>
<protein>
    <submittedName>
        <fullName evidence="2">Haloacid dehalogenase-like hydrolase</fullName>
    </submittedName>
</protein>
<dbReference type="InParanoid" id="Q8EVR4"/>
<dbReference type="GO" id="GO:0016791">
    <property type="term" value="F:phosphatase activity"/>
    <property type="evidence" value="ECO:0007669"/>
    <property type="project" value="TreeGrafter"/>
</dbReference>
<dbReference type="KEGG" id="mpe:MYPE4950"/>
<comment type="cofactor">
    <cofactor evidence="1">
        <name>Mg(2+)</name>
        <dbReference type="ChEBI" id="CHEBI:18420"/>
    </cofactor>
</comment>
<dbReference type="SFLD" id="SFLDS00003">
    <property type="entry name" value="Haloacid_Dehalogenase"/>
    <property type="match status" value="1"/>
</dbReference>
<dbReference type="RefSeq" id="WP_011077319.1">
    <property type="nucleotide sequence ID" value="NC_004432.1"/>
</dbReference>
<dbReference type="NCBIfam" id="TIGR01484">
    <property type="entry name" value="HAD-SF-IIB"/>
    <property type="match status" value="1"/>
</dbReference>
<organism evidence="2 3">
    <name type="scientific">Malacoplasma penetrans (strain HF-2)</name>
    <name type="common">Mycoplasma penetrans</name>
    <dbReference type="NCBI Taxonomy" id="272633"/>
    <lineage>
        <taxon>Bacteria</taxon>
        <taxon>Bacillati</taxon>
        <taxon>Mycoplasmatota</taxon>
        <taxon>Mycoplasmoidales</taxon>
        <taxon>Mycoplasmoidaceae</taxon>
        <taxon>Malacoplasma</taxon>
    </lineage>
</organism>
<dbReference type="InterPro" id="IPR036412">
    <property type="entry name" value="HAD-like_sf"/>
</dbReference>
<dbReference type="SFLD" id="SFLDG01140">
    <property type="entry name" value="C2.B:_Phosphomannomutase_and_P"/>
    <property type="match status" value="1"/>
</dbReference>
<dbReference type="GO" id="GO:0000287">
    <property type="term" value="F:magnesium ion binding"/>
    <property type="evidence" value="ECO:0007669"/>
    <property type="project" value="TreeGrafter"/>
</dbReference>
<dbReference type="eggNOG" id="COG0561">
    <property type="taxonomic scope" value="Bacteria"/>
</dbReference>
<evidence type="ECO:0000256" key="1">
    <source>
        <dbReference type="ARBA" id="ARBA00001946"/>
    </source>
</evidence>
<dbReference type="STRING" id="272633.gene:10731612"/>
<dbReference type="HOGENOM" id="CLU_044146_0_2_14"/>